<gene>
    <name evidence="1" type="ORF">A1O9_10530</name>
</gene>
<dbReference type="EMBL" id="AMGV01000013">
    <property type="protein sequence ID" value="KEF53555.1"/>
    <property type="molecule type" value="Genomic_DNA"/>
</dbReference>
<comment type="caution">
    <text evidence="1">The sequence shown here is derived from an EMBL/GenBank/DDBJ whole genome shotgun (WGS) entry which is preliminary data.</text>
</comment>
<dbReference type="AlphaFoldDB" id="A0A072PDA0"/>
<name>A0A072PDA0_9EURO</name>
<dbReference type="VEuPathDB" id="FungiDB:A1O9_10530"/>
<dbReference type="HOGENOM" id="CLU_038504_0_0_1"/>
<dbReference type="Proteomes" id="UP000027920">
    <property type="component" value="Unassembled WGS sequence"/>
</dbReference>
<reference evidence="1 2" key="1">
    <citation type="submission" date="2013-03" db="EMBL/GenBank/DDBJ databases">
        <title>The Genome Sequence of Exophiala aquamarina CBS 119918.</title>
        <authorList>
            <consortium name="The Broad Institute Genomics Platform"/>
            <person name="Cuomo C."/>
            <person name="de Hoog S."/>
            <person name="Gorbushina A."/>
            <person name="Walker B."/>
            <person name="Young S.K."/>
            <person name="Zeng Q."/>
            <person name="Gargeya S."/>
            <person name="Fitzgerald M."/>
            <person name="Haas B."/>
            <person name="Abouelleil A."/>
            <person name="Allen A.W."/>
            <person name="Alvarado L."/>
            <person name="Arachchi H.M."/>
            <person name="Berlin A.M."/>
            <person name="Chapman S.B."/>
            <person name="Gainer-Dewar J."/>
            <person name="Goldberg J."/>
            <person name="Griggs A."/>
            <person name="Gujja S."/>
            <person name="Hansen M."/>
            <person name="Howarth C."/>
            <person name="Imamovic A."/>
            <person name="Ireland A."/>
            <person name="Larimer J."/>
            <person name="McCowan C."/>
            <person name="Murphy C."/>
            <person name="Pearson M."/>
            <person name="Poon T.W."/>
            <person name="Priest M."/>
            <person name="Roberts A."/>
            <person name="Saif S."/>
            <person name="Shea T."/>
            <person name="Sisk P."/>
            <person name="Sykes S."/>
            <person name="Wortman J."/>
            <person name="Nusbaum C."/>
            <person name="Birren B."/>
        </authorList>
    </citation>
    <scope>NUCLEOTIDE SEQUENCE [LARGE SCALE GENOMIC DNA]</scope>
    <source>
        <strain evidence="1 2">CBS 119918</strain>
    </source>
</reference>
<evidence type="ECO:0000313" key="1">
    <source>
        <dbReference type="EMBL" id="KEF53555.1"/>
    </source>
</evidence>
<dbReference type="STRING" id="1182545.A0A072PDA0"/>
<dbReference type="GeneID" id="25285434"/>
<dbReference type="OrthoDB" id="5593235at2759"/>
<accession>A0A072PDA0</accession>
<sequence>MVFAGRKEYISILDCYLQRNLVRNGGWLDEVIFIMRATRTVDIVYLHDLTDSVPEYDLHEIYTKAQDDDKPFDEGYKLCEPDVLYVKIDDDILFLEDHAIQSIVRRKINDPDYLMVSANVLNQPASSWVTQHHLNASRPYLPETAKPDGFVDDDRRHMVDWRPSTLPSWESNSAYNFSVESPPPFKGHRWLPLGHSGTRYTPADEMLRHDNASNTTNESSEYLPWTVAAQRITFQEHYSFLDHLERGQLQQYKFDTWTYNRDSRNINFMVFSGNDVIKYPVKGDDGSWFTQTLPSRYNRTAIVDGSAMAVHFGTRSQTSSSPGVPGRGLRDTDLLRRYRSYATEFICGKPWGSPMG</sequence>
<organism evidence="1 2">
    <name type="scientific">Exophiala aquamarina CBS 119918</name>
    <dbReference type="NCBI Taxonomy" id="1182545"/>
    <lineage>
        <taxon>Eukaryota</taxon>
        <taxon>Fungi</taxon>
        <taxon>Dikarya</taxon>
        <taxon>Ascomycota</taxon>
        <taxon>Pezizomycotina</taxon>
        <taxon>Eurotiomycetes</taxon>
        <taxon>Chaetothyriomycetidae</taxon>
        <taxon>Chaetothyriales</taxon>
        <taxon>Herpotrichiellaceae</taxon>
        <taxon>Exophiala</taxon>
    </lineage>
</organism>
<keyword evidence="2" id="KW-1185">Reference proteome</keyword>
<protein>
    <submittedName>
        <fullName evidence="1">Uncharacterized protein</fullName>
    </submittedName>
</protein>
<proteinExistence type="predicted"/>
<dbReference type="RefSeq" id="XP_013256145.1">
    <property type="nucleotide sequence ID" value="XM_013400691.1"/>
</dbReference>
<evidence type="ECO:0000313" key="2">
    <source>
        <dbReference type="Proteomes" id="UP000027920"/>
    </source>
</evidence>